<reference evidence="5" key="2">
    <citation type="submission" date="2020-09" db="EMBL/GenBank/DDBJ databases">
        <authorList>
            <person name="Sun Q."/>
            <person name="Zhou Y."/>
        </authorList>
    </citation>
    <scope>NUCLEOTIDE SEQUENCE</scope>
    <source>
        <strain evidence="5">CGMCC 1.15330</strain>
    </source>
</reference>
<dbReference type="GO" id="GO:0030288">
    <property type="term" value="C:outer membrane-bounded periplasmic space"/>
    <property type="evidence" value="ECO:0007669"/>
    <property type="project" value="InterPro"/>
</dbReference>
<evidence type="ECO:0000256" key="2">
    <source>
        <dbReference type="SAM" id="MobiDB-lite"/>
    </source>
</evidence>
<evidence type="ECO:0000256" key="3">
    <source>
        <dbReference type="SAM" id="SignalP"/>
    </source>
</evidence>
<gene>
    <name evidence="5" type="ORF">GCM10011380_35700</name>
</gene>
<dbReference type="EC" id="3.1.3.2" evidence="1"/>
<feature type="region of interest" description="Disordered" evidence="2">
    <location>
        <begin position="243"/>
        <end position="277"/>
    </location>
</feature>
<dbReference type="InterPro" id="IPR000326">
    <property type="entry name" value="PAP2/HPO"/>
</dbReference>
<name>A0A916X064_9SPHN</name>
<comment type="caution">
    <text evidence="5">The sequence shown here is derived from an EMBL/GenBank/DDBJ whole genome shotgun (WGS) entry which is preliminary data.</text>
</comment>
<dbReference type="Proteomes" id="UP000623067">
    <property type="component" value="Unassembled WGS sequence"/>
</dbReference>
<dbReference type="GO" id="GO:0003993">
    <property type="term" value="F:acid phosphatase activity"/>
    <property type="evidence" value="ECO:0007669"/>
    <property type="project" value="UniProtKB-EC"/>
</dbReference>
<reference evidence="5" key="1">
    <citation type="journal article" date="2014" name="Int. J. Syst. Evol. Microbiol.">
        <title>Complete genome sequence of Corynebacterium casei LMG S-19264T (=DSM 44701T), isolated from a smear-ripened cheese.</title>
        <authorList>
            <consortium name="US DOE Joint Genome Institute (JGI-PGF)"/>
            <person name="Walter F."/>
            <person name="Albersmeier A."/>
            <person name="Kalinowski J."/>
            <person name="Ruckert C."/>
        </authorList>
    </citation>
    <scope>NUCLEOTIDE SEQUENCE</scope>
    <source>
        <strain evidence="5">CGMCC 1.15330</strain>
    </source>
</reference>
<dbReference type="PRINTS" id="PR00483">
    <property type="entry name" value="BACPHPHTASE"/>
</dbReference>
<dbReference type="Gene3D" id="1.20.144.10">
    <property type="entry name" value="Phosphatidic acid phosphatase type 2/haloperoxidase"/>
    <property type="match status" value="1"/>
</dbReference>
<dbReference type="PIRSF" id="PIRSF000897">
    <property type="entry name" value="Acid_Ptase_ClsA"/>
    <property type="match status" value="1"/>
</dbReference>
<feature type="domain" description="Phosphatidic acid phosphatase type 2/haloperoxidase" evidence="4">
    <location>
        <begin position="112"/>
        <end position="224"/>
    </location>
</feature>
<evidence type="ECO:0000256" key="1">
    <source>
        <dbReference type="PIRNR" id="PIRNR000897"/>
    </source>
</evidence>
<keyword evidence="6" id="KW-1185">Reference proteome</keyword>
<dbReference type="EMBL" id="BMIH01000008">
    <property type="protein sequence ID" value="GGB43086.1"/>
    <property type="molecule type" value="Genomic_DNA"/>
</dbReference>
<dbReference type="SMART" id="SM00014">
    <property type="entry name" value="acidPPc"/>
    <property type="match status" value="1"/>
</dbReference>
<accession>A0A916X064</accession>
<evidence type="ECO:0000313" key="5">
    <source>
        <dbReference type="EMBL" id="GGB43086.1"/>
    </source>
</evidence>
<dbReference type="PROSITE" id="PS51257">
    <property type="entry name" value="PROKAR_LIPOPROTEIN"/>
    <property type="match status" value="1"/>
</dbReference>
<dbReference type="Pfam" id="PF01569">
    <property type="entry name" value="PAP2"/>
    <property type="match status" value="1"/>
</dbReference>
<dbReference type="CDD" id="cd03397">
    <property type="entry name" value="PAP2_acid_phosphatase"/>
    <property type="match status" value="1"/>
</dbReference>
<keyword evidence="1" id="KW-0378">Hydrolase</keyword>
<protein>
    <recommendedName>
        <fullName evidence="1">Acid phosphatase</fullName>
        <ecNumber evidence="1">3.1.3.2</ecNumber>
    </recommendedName>
</protein>
<sequence length="277" mass="29935">MKKLGQVISIVALACGSVAALAQLPVPGRASAAISGYLAPDAFDILRVLPPAPTKDDPRYKADRETFRKTRSFYGTPRWDLAVNDVKLKPEDMMRDFSCAAGVTLTPGNAPKTLAVVMRAARDTQRSSNTAKQFYKHPRPYQLDRGRICQPATELADSPDYPSGHTTYGWTWATLLAELMPDRATAIAARGRAYGESRIICGVHNRSAVDAGLMTASATLAAVQSSPVFQSDLAAARAEIDRLRRDPSIPPPAQCDAEEKLTAQPLFTPKAPRTRGG</sequence>
<evidence type="ECO:0000313" key="6">
    <source>
        <dbReference type="Proteomes" id="UP000623067"/>
    </source>
</evidence>
<comment type="catalytic activity">
    <reaction evidence="1">
        <text>a phosphate monoester + H2O = an alcohol + phosphate</text>
        <dbReference type="Rhea" id="RHEA:15017"/>
        <dbReference type="ChEBI" id="CHEBI:15377"/>
        <dbReference type="ChEBI" id="CHEBI:30879"/>
        <dbReference type="ChEBI" id="CHEBI:43474"/>
        <dbReference type="ChEBI" id="CHEBI:67140"/>
        <dbReference type="EC" id="3.1.3.2"/>
    </reaction>
</comment>
<dbReference type="AlphaFoldDB" id="A0A916X064"/>
<evidence type="ECO:0000259" key="4">
    <source>
        <dbReference type="SMART" id="SM00014"/>
    </source>
</evidence>
<keyword evidence="3" id="KW-0732">Signal</keyword>
<dbReference type="InterPro" id="IPR001011">
    <property type="entry name" value="Acid_Pase_classA_bac"/>
</dbReference>
<proteinExistence type="inferred from homology"/>
<dbReference type="SUPFAM" id="SSF48317">
    <property type="entry name" value="Acid phosphatase/Vanadium-dependent haloperoxidase"/>
    <property type="match status" value="1"/>
</dbReference>
<organism evidence="5 6">
    <name type="scientific">Sphingomonas metalli</name>
    <dbReference type="NCBI Taxonomy" id="1779358"/>
    <lineage>
        <taxon>Bacteria</taxon>
        <taxon>Pseudomonadati</taxon>
        <taxon>Pseudomonadota</taxon>
        <taxon>Alphaproteobacteria</taxon>
        <taxon>Sphingomonadales</taxon>
        <taxon>Sphingomonadaceae</taxon>
        <taxon>Sphingomonas</taxon>
    </lineage>
</organism>
<dbReference type="InterPro" id="IPR036938">
    <property type="entry name" value="PAP2/HPO_sf"/>
</dbReference>
<feature type="signal peptide" evidence="3">
    <location>
        <begin position="1"/>
        <end position="22"/>
    </location>
</feature>
<comment type="similarity">
    <text evidence="1">Belongs to the class A bacterial acid phosphatase family.</text>
</comment>
<feature type="chain" id="PRO_5037748596" description="Acid phosphatase" evidence="3">
    <location>
        <begin position="23"/>
        <end position="277"/>
    </location>
</feature>